<evidence type="ECO:0000256" key="4">
    <source>
        <dbReference type="ARBA" id="ARBA00023002"/>
    </source>
</evidence>
<dbReference type="PANTHER" id="PTHR42973:SF53">
    <property type="entry name" value="FAD-BINDING PCMH-TYPE DOMAIN-CONTAINING PROTEIN-RELATED"/>
    <property type="match status" value="1"/>
</dbReference>
<dbReference type="InterPro" id="IPR036318">
    <property type="entry name" value="FAD-bd_PCMH-like_sf"/>
</dbReference>
<feature type="chain" id="PRO_5004170568" description="FAD linked oxidase N-terminal domain-containing protein" evidence="5">
    <location>
        <begin position="25"/>
        <end position="388"/>
    </location>
</feature>
<dbReference type="AlphaFoldDB" id="Q0CRU5"/>
<dbReference type="InterPro" id="IPR006094">
    <property type="entry name" value="Oxid_FAD_bind_N"/>
</dbReference>
<keyword evidence="5" id="KW-0732">Signal</keyword>
<dbReference type="eggNOG" id="KOG1231">
    <property type="taxonomic scope" value="Eukaryota"/>
</dbReference>
<reference evidence="8" key="1">
    <citation type="submission" date="2005-09" db="EMBL/GenBank/DDBJ databases">
        <title>Annotation of the Aspergillus terreus NIH2624 genome.</title>
        <authorList>
            <person name="Birren B.W."/>
            <person name="Lander E.S."/>
            <person name="Galagan J.E."/>
            <person name="Nusbaum C."/>
            <person name="Devon K."/>
            <person name="Henn M."/>
            <person name="Ma L.-J."/>
            <person name="Jaffe D.B."/>
            <person name="Butler J."/>
            <person name="Alvarez P."/>
            <person name="Gnerre S."/>
            <person name="Grabherr M."/>
            <person name="Kleber M."/>
            <person name="Mauceli E.W."/>
            <person name="Brockman W."/>
            <person name="Rounsley S."/>
            <person name="Young S.K."/>
            <person name="LaButti K."/>
            <person name="Pushparaj V."/>
            <person name="DeCaprio D."/>
            <person name="Crawford M."/>
            <person name="Koehrsen M."/>
            <person name="Engels R."/>
            <person name="Montgomery P."/>
            <person name="Pearson M."/>
            <person name="Howarth C."/>
            <person name="Larson L."/>
            <person name="Luoma S."/>
            <person name="White J."/>
            <person name="Alvarado L."/>
            <person name="Kodira C.D."/>
            <person name="Zeng Q."/>
            <person name="Oleary S."/>
            <person name="Yandava C."/>
            <person name="Denning D.W."/>
            <person name="Nierman W.C."/>
            <person name="Milne T."/>
            <person name="Madden K."/>
        </authorList>
    </citation>
    <scope>NUCLEOTIDE SEQUENCE [LARGE SCALE GENOMIC DNA]</scope>
    <source>
        <strain evidence="8">NIH 2624 / FGSC A1156</strain>
    </source>
</reference>
<dbReference type="GO" id="GO:0050660">
    <property type="term" value="F:flavin adenine dinucleotide binding"/>
    <property type="evidence" value="ECO:0007669"/>
    <property type="project" value="InterPro"/>
</dbReference>
<dbReference type="SUPFAM" id="SSF56176">
    <property type="entry name" value="FAD-binding/transporter-associated domain-like"/>
    <property type="match status" value="1"/>
</dbReference>
<dbReference type="HOGENOM" id="CLU_018354_1_4_1"/>
<gene>
    <name evidence="7" type="ORF">ATEG_03589</name>
</gene>
<dbReference type="OrthoDB" id="2151789at2759"/>
<dbReference type="STRING" id="341663.Q0CRU5"/>
<feature type="signal peptide" evidence="5">
    <location>
        <begin position="1"/>
        <end position="24"/>
    </location>
</feature>
<evidence type="ECO:0000256" key="3">
    <source>
        <dbReference type="ARBA" id="ARBA00022827"/>
    </source>
</evidence>
<dbReference type="RefSeq" id="XP_001212767.1">
    <property type="nucleotide sequence ID" value="XM_001212767.1"/>
</dbReference>
<evidence type="ECO:0000259" key="6">
    <source>
        <dbReference type="Pfam" id="PF01565"/>
    </source>
</evidence>
<evidence type="ECO:0000313" key="7">
    <source>
        <dbReference type="EMBL" id="EAU35391.1"/>
    </source>
</evidence>
<dbReference type="EMBL" id="CH476598">
    <property type="protein sequence ID" value="EAU35391.1"/>
    <property type="molecule type" value="Genomic_DNA"/>
</dbReference>
<sequence length="388" mass="42267">MDLSAANLLYAAAAILLGPAQLAAKGVVMIDLSMMNSTVFNAQSAIASIEAGARWSSVYHTLKQYGVAVTGGRADSVGVGGLVIGANGTLVVANSTTHSRLFRALKGGSNNFGIVTKIDMTTFPQGDLWGGIVRHHISSIPLQISALVNFTNRLVDDPLASVVGIWQYSSDIERLEAATGIQYAQPVEEPPIFHETGRIGESNTTRVADIQDLMMETAPPSGRRVLLLTLTFKNDARVVHKILEEQGEVIENAKAHVRGDSWNVVSFLQPFPAFFGNLSTKNLGNVLGLENMGNNHLLYLLFVSWGSKRDDSLFHEQGHRLIERIRGFSHEIGAENDFIYLNYAGKAQNPLRSYGEHNLREILRVANEYDPDGVFQIQAPGGFKAHMA</sequence>
<dbReference type="GeneID" id="4318249"/>
<evidence type="ECO:0000256" key="1">
    <source>
        <dbReference type="ARBA" id="ARBA00005466"/>
    </source>
</evidence>
<keyword evidence="2" id="KW-0285">Flavoprotein</keyword>
<organism evidence="7 8">
    <name type="scientific">Aspergillus terreus (strain NIH 2624 / FGSC A1156)</name>
    <dbReference type="NCBI Taxonomy" id="341663"/>
    <lineage>
        <taxon>Eukaryota</taxon>
        <taxon>Fungi</taxon>
        <taxon>Dikarya</taxon>
        <taxon>Ascomycota</taxon>
        <taxon>Pezizomycotina</taxon>
        <taxon>Eurotiomycetes</taxon>
        <taxon>Eurotiomycetidae</taxon>
        <taxon>Eurotiales</taxon>
        <taxon>Aspergillaceae</taxon>
        <taxon>Aspergillus</taxon>
        <taxon>Aspergillus subgen. Circumdati</taxon>
    </lineage>
</organism>
<accession>Q0CRU5</accession>
<dbReference type="GO" id="GO:0016491">
    <property type="term" value="F:oxidoreductase activity"/>
    <property type="evidence" value="ECO:0007669"/>
    <property type="project" value="UniProtKB-KW"/>
</dbReference>
<keyword evidence="3" id="KW-0274">FAD</keyword>
<proteinExistence type="inferred from homology"/>
<comment type="similarity">
    <text evidence="1">Belongs to the oxygen-dependent FAD-linked oxidoreductase family.</text>
</comment>
<keyword evidence="4" id="KW-0560">Oxidoreductase</keyword>
<dbReference type="Proteomes" id="UP000007963">
    <property type="component" value="Unassembled WGS sequence"/>
</dbReference>
<protein>
    <recommendedName>
        <fullName evidence="6">FAD linked oxidase N-terminal domain-containing protein</fullName>
    </recommendedName>
</protein>
<evidence type="ECO:0000313" key="8">
    <source>
        <dbReference type="Proteomes" id="UP000007963"/>
    </source>
</evidence>
<evidence type="ECO:0000256" key="2">
    <source>
        <dbReference type="ARBA" id="ARBA00022630"/>
    </source>
</evidence>
<dbReference type="Pfam" id="PF01565">
    <property type="entry name" value="FAD_binding_4"/>
    <property type="match status" value="1"/>
</dbReference>
<dbReference type="Gene3D" id="3.40.462.20">
    <property type="match status" value="1"/>
</dbReference>
<feature type="domain" description="FAD linked oxidase N-terminal" evidence="6">
    <location>
        <begin position="24"/>
        <end position="89"/>
    </location>
</feature>
<dbReference type="PANTHER" id="PTHR42973">
    <property type="entry name" value="BINDING OXIDOREDUCTASE, PUTATIVE (AFU_ORTHOLOGUE AFUA_1G17690)-RELATED"/>
    <property type="match status" value="1"/>
</dbReference>
<name>Q0CRU5_ASPTN</name>
<dbReference type="InterPro" id="IPR016169">
    <property type="entry name" value="FAD-bd_PCMH_sub2"/>
</dbReference>
<dbReference type="InterPro" id="IPR050416">
    <property type="entry name" value="FAD-linked_Oxidoreductase"/>
</dbReference>
<dbReference type="Gene3D" id="3.30.465.10">
    <property type="match status" value="2"/>
</dbReference>
<dbReference type="VEuPathDB" id="FungiDB:ATEG_03589"/>
<evidence type="ECO:0000256" key="5">
    <source>
        <dbReference type="SAM" id="SignalP"/>
    </source>
</evidence>